<dbReference type="STRING" id="545694.TREPR_3871"/>
<dbReference type="eggNOG" id="COG1708">
    <property type="taxonomic scope" value="Bacteria"/>
</dbReference>
<dbReference type="Pfam" id="PF18765">
    <property type="entry name" value="Polbeta"/>
    <property type="match status" value="1"/>
</dbReference>
<protein>
    <submittedName>
        <fullName evidence="2">DNA polymerase, beta domain protein region</fullName>
    </submittedName>
</protein>
<dbReference type="InterPro" id="IPR052548">
    <property type="entry name" value="Type_VII_TA_antitoxin"/>
</dbReference>
<gene>
    <name evidence="2" type="ordered locus">TREPR_3871</name>
</gene>
<dbReference type="OrthoDB" id="9799750at2"/>
<feature type="domain" description="Polymerase beta nucleotidyltransferase" evidence="1">
    <location>
        <begin position="10"/>
        <end position="106"/>
    </location>
</feature>
<reference evidence="3" key="1">
    <citation type="submission" date="2009-12" db="EMBL/GenBank/DDBJ databases">
        <title>Complete sequence of Treponema primitia strain ZAS-2.</title>
        <authorList>
            <person name="Tetu S.G."/>
            <person name="Matson E."/>
            <person name="Ren Q."/>
            <person name="Seshadri R."/>
            <person name="Elbourne L."/>
            <person name="Hassan K.A."/>
            <person name="Durkin A."/>
            <person name="Radune D."/>
            <person name="Mohamoud Y."/>
            <person name="Shay R."/>
            <person name="Jin S."/>
            <person name="Zhang X."/>
            <person name="Lucey K."/>
            <person name="Ballor N.R."/>
            <person name="Ottesen E."/>
            <person name="Rosenthal R."/>
            <person name="Allen A."/>
            <person name="Leadbetter J.R."/>
            <person name="Paulsen I.T."/>
        </authorList>
    </citation>
    <scope>NUCLEOTIDE SEQUENCE [LARGE SCALE GENOMIC DNA]</scope>
    <source>
        <strain evidence="3">ATCC BAA-887 / DSM 12427 / ZAS-2</strain>
    </source>
</reference>
<dbReference type="AlphaFoldDB" id="F5YP25"/>
<dbReference type="Proteomes" id="UP000009223">
    <property type="component" value="Chromosome"/>
</dbReference>
<sequence>MEQAVQDQLNDIKNVIVSTIPVEQIYLFGSYAYGTPRADSDLDLYVIMKDDAPYDALDAELMISSAVHRHKSISADILVLKKSRFQYRLGALTLEHEVAEKGIIIYG</sequence>
<dbReference type="HOGENOM" id="CLU_130257_9_3_12"/>
<dbReference type="RefSeq" id="WP_015706471.1">
    <property type="nucleotide sequence ID" value="NC_015578.1"/>
</dbReference>
<reference evidence="2 3" key="2">
    <citation type="journal article" date="2011" name="ISME J.">
        <title>RNA-seq reveals cooperative metabolic interactions between two termite-gut spirochete species in co-culture.</title>
        <authorList>
            <person name="Rosenthal A.Z."/>
            <person name="Matson E.G."/>
            <person name="Eldar A."/>
            <person name="Leadbetter J.R."/>
        </authorList>
    </citation>
    <scope>NUCLEOTIDE SEQUENCE [LARGE SCALE GENOMIC DNA]</scope>
    <source>
        <strain evidence="3">ATCC BAA-887 / DSM 12427 / ZAS-2</strain>
    </source>
</reference>
<evidence type="ECO:0000313" key="2">
    <source>
        <dbReference type="EMBL" id="AEF86988.1"/>
    </source>
</evidence>
<dbReference type="EMBL" id="CP001843">
    <property type="protein sequence ID" value="AEF86988.1"/>
    <property type="molecule type" value="Genomic_DNA"/>
</dbReference>
<dbReference type="SUPFAM" id="SSF81301">
    <property type="entry name" value="Nucleotidyltransferase"/>
    <property type="match status" value="1"/>
</dbReference>
<organism evidence="2 3">
    <name type="scientific">Treponema primitia (strain ATCC BAA-887 / DSM 12427 / ZAS-2)</name>
    <dbReference type="NCBI Taxonomy" id="545694"/>
    <lineage>
        <taxon>Bacteria</taxon>
        <taxon>Pseudomonadati</taxon>
        <taxon>Spirochaetota</taxon>
        <taxon>Spirochaetia</taxon>
        <taxon>Spirochaetales</taxon>
        <taxon>Treponemataceae</taxon>
        <taxon>Treponema</taxon>
    </lineage>
</organism>
<dbReference type="PANTHER" id="PTHR33933:SF1">
    <property type="entry name" value="PROTEIN ADENYLYLTRANSFERASE MNTA-RELATED"/>
    <property type="match status" value="1"/>
</dbReference>
<evidence type="ECO:0000259" key="1">
    <source>
        <dbReference type="Pfam" id="PF18765"/>
    </source>
</evidence>
<dbReference type="KEGG" id="tpi:TREPR_3871"/>
<dbReference type="InterPro" id="IPR043519">
    <property type="entry name" value="NT_sf"/>
</dbReference>
<name>F5YP25_TREPZ</name>
<dbReference type="Gene3D" id="3.30.460.10">
    <property type="entry name" value="Beta Polymerase, domain 2"/>
    <property type="match status" value="1"/>
</dbReference>
<dbReference type="PANTHER" id="PTHR33933">
    <property type="entry name" value="NUCLEOTIDYLTRANSFERASE"/>
    <property type="match status" value="1"/>
</dbReference>
<proteinExistence type="predicted"/>
<dbReference type="InterPro" id="IPR041633">
    <property type="entry name" value="Polbeta"/>
</dbReference>
<dbReference type="CDD" id="cd05403">
    <property type="entry name" value="NT_KNTase_like"/>
    <property type="match status" value="1"/>
</dbReference>
<keyword evidence="3" id="KW-1185">Reference proteome</keyword>
<accession>F5YP25</accession>
<evidence type="ECO:0000313" key="3">
    <source>
        <dbReference type="Proteomes" id="UP000009223"/>
    </source>
</evidence>